<dbReference type="EMBL" id="DRIE01000108">
    <property type="protein sequence ID" value="HEC57520.1"/>
    <property type="molecule type" value="Genomic_DNA"/>
</dbReference>
<dbReference type="Pfam" id="PF00702">
    <property type="entry name" value="Hydrolase"/>
    <property type="match status" value="1"/>
</dbReference>
<dbReference type="InterPro" id="IPR036412">
    <property type="entry name" value="HAD-like_sf"/>
</dbReference>
<dbReference type="EMBL" id="LYOR01000001">
    <property type="protein sequence ID" value="OFV67039.1"/>
    <property type="molecule type" value="Genomic_DNA"/>
</dbReference>
<dbReference type="NCBIfam" id="TIGR01509">
    <property type="entry name" value="HAD-SF-IA-v3"/>
    <property type="match status" value="1"/>
</dbReference>
<keyword evidence="2" id="KW-0378">Hydrolase</keyword>
<dbReference type="InterPro" id="IPR050155">
    <property type="entry name" value="HAD-like_hydrolase_sf"/>
</dbReference>
<comment type="caution">
    <text evidence="3">The sequence shown here is derived from an EMBL/GenBank/DDBJ whole genome shotgun (WGS) entry which is preliminary data.</text>
</comment>
<evidence type="ECO:0000313" key="2">
    <source>
        <dbReference type="EMBL" id="HEC57520.1"/>
    </source>
</evidence>
<dbReference type="SFLD" id="SFLDG01129">
    <property type="entry name" value="C1.5:_HAD__Beta-PGM__Phosphata"/>
    <property type="match status" value="1"/>
</dbReference>
<evidence type="ECO:0000313" key="4">
    <source>
        <dbReference type="Proteomes" id="UP000185779"/>
    </source>
</evidence>
<sequence length="248" mass="27576">MKIEGVLFDIYGTLIYVSEESIRMRSGIISRYLERYGIHLQPEDVALEAAHRWIEFSKGEFADVYEYFSAVLSGLTGQSDFDEEFMEGLIEVGALESEAELLPNVVETLESLKKLGIKLGVVSNAPCFYAMRDLRALGLLEYFDAIGVSSRWKITKPDPEIFLRAADSLGLKPQNVIVVGNDPIEDVKGAKLAGMRSVLLIPPIEGMWSTSRAVFGECDDEIECEPDCVIEDLSEILEIIQNVGSQDI</sequence>
<dbReference type="NCBIfam" id="TIGR01549">
    <property type="entry name" value="HAD-SF-IA-v1"/>
    <property type="match status" value="1"/>
</dbReference>
<reference evidence="2" key="2">
    <citation type="journal article" date="2020" name="mSystems">
        <title>Genome- and Community-Level Interaction Insights into Carbon Utilization and Element Cycling Functions of Hydrothermarchaeota in Hydrothermal Sediment.</title>
        <authorList>
            <person name="Zhou Z."/>
            <person name="Liu Y."/>
            <person name="Xu W."/>
            <person name="Pan J."/>
            <person name="Luo Z.H."/>
            <person name="Li M."/>
        </authorList>
    </citation>
    <scope>NUCLEOTIDE SEQUENCE [LARGE SCALE GENOMIC DNA]</scope>
    <source>
        <strain evidence="2">HyVt-386</strain>
    </source>
</reference>
<gene>
    <name evidence="2" type="ORF">ENI32_06535</name>
    <name evidence="3" type="ORF">SBU_000332</name>
</gene>
<dbReference type="Proteomes" id="UP000885936">
    <property type="component" value="Unassembled WGS sequence"/>
</dbReference>
<organism evidence="3 4">
    <name type="scientific">Candidatus Syntropharchaeum butanivorans</name>
    <dbReference type="NCBI Taxonomy" id="1839936"/>
    <lineage>
        <taxon>Archaea</taxon>
        <taxon>Methanobacteriati</taxon>
        <taxon>Methanobacteriota</taxon>
        <taxon>Stenosarchaea group</taxon>
        <taxon>Methanomicrobia</taxon>
        <taxon>Methanosarcinales</taxon>
        <taxon>ANME-2 cluster</taxon>
        <taxon>Candidatus Syntropharchaeum</taxon>
    </lineage>
</organism>
<dbReference type="AlphaFoldDB" id="A0A1F2P6V0"/>
<comment type="similarity">
    <text evidence="1">Belongs to the HAD-like hydrolase superfamily.</text>
</comment>
<evidence type="ECO:0000256" key="1">
    <source>
        <dbReference type="ARBA" id="ARBA00007958"/>
    </source>
</evidence>
<reference evidence="3 4" key="1">
    <citation type="submission" date="2016-05" db="EMBL/GenBank/DDBJ databases">
        <title>Microbial consortia oxidize butane by reversing methanogenesis.</title>
        <authorList>
            <person name="Laso-Perez R."/>
            <person name="Richter M."/>
            <person name="Wegener G."/>
            <person name="Musat F."/>
        </authorList>
    </citation>
    <scope>NUCLEOTIDE SEQUENCE [LARGE SCALE GENOMIC DNA]</scope>
    <source>
        <strain evidence="3">BOX1</strain>
    </source>
</reference>
<dbReference type="InterPro" id="IPR006439">
    <property type="entry name" value="HAD-SF_hydro_IA"/>
</dbReference>
<dbReference type="STRING" id="1839936.SBU_000332"/>
<keyword evidence="4" id="KW-1185">Reference proteome</keyword>
<evidence type="ECO:0000313" key="3">
    <source>
        <dbReference type="EMBL" id="OFV67039.1"/>
    </source>
</evidence>
<dbReference type="SUPFAM" id="SSF56784">
    <property type="entry name" value="HAD-like"/>
    <property type="match status" value="1"/>
</dbReference>
<dbReference type="SFLD" id="SFLDS00003">
    <property type="entry name" value="Haloacid_Dehalogenase"/>
    <property type="match status" value="1"/>
</dbReference>
<dbReference type="GO" id="GO:0008967">
    <property type="term" value="F:phosphoglycolate phosphatase activity"/>
    <property type="evidence" value="ECO:0007669"/>
    <property type="project" value="TreeGrafter"/>
</dbReference>
<dbReference type="Gene3D" id="3.40.50.1000">
    <property type="entry name" value="HAD superfamily/HAD-like"/>
    <property type="match status" value="1"/>
</dbReference>
<dbReference type="Proteomes" id="UP000185779">
    <property type="component" value="Unassembled WGS sequence"/>
</dbReference>
<accession>A0A1F2P6V0</accession>
<dbReference type="GO" id="GO:0006281">
    <property type="term" value="P:DNA repair"/>
    <property type="evidence" value="ECO:0007669"/>
    <property type="project" value="TreeGrafter"/>
</dbReference>
<proteinExistence type="inferred from homology"/>
<name>A0A1F2P6V0_9EURY</name>
<dbReference type="PANTHER" id="PTHR43434">
    <property type="entry name" value="PHOSPHOGLYCOLATE PHOSPHATASE"/>
    <property type="match status" value="1"/>
</dbReference>
<dbReference type="InterPro" id="IPR023214">
    <property type="entry name" value="HAD_sf"/>
</dbReference>
<dbReference type="PANTHER" id="PTHR43434:SF1">
    <property type="entry name" value="PHOSPHOGLYCOLATE PHOSPHATASE"/>
    <property type="match status" value="1"/>
</dbReference>
<protein>
    <submittedName>
        <fullName evidence="2">HAD family hydrolase</fullName>
    </submittedName>
    <submittedName>
        <fullName evidence="3">L-2-haloalkanoic acid dehalogenase</fullName>
    </submittedName>
</protein>